<dbReference type="GO" id="GO:0005886">
    <property type="term" value="C:plasma membrane"/>
    <property type="evidence" value="ECO:0007669"/>
    <property type="project" value="UniProtKB-SubCell"/>
</dbReference>
<name>A0A317Q7H4_9GAMM</name>
<accession>A0A317Q7H4</accession>
<keyword evidence="5 6" id="KW-0472">Membrane</keyword>
<dbReference type="PANTHER" id="PTHR37693">
    <property type="entry name" value="PHOSPHATIDYLGLYCEROL LYSYLTRANSFERASE"/>
    <property type="match status" value="1"/>
</dbReference>
<feature type="transmembrane region" description="Helical" evidence="6">
    <location>
        <begin position="130"/>
        <end position="150"/>
    </location>
</feature>
<dbReference type="AlphaFoldDB" id="A0A317Q7H4"/>
<protein>
    <recommendedName>
        <fullName evidence="9">Lysylphosphatidylglycerol synthase-like protein</fullName>
    </recommendedName>
</protein>
<dbReference type="OrthoDB" id="9810654at2"/>
<feature type="transmembrane region" description="Helical" evidence="6">
    <location>
        <begin position="52"/>
        <end position="74"/>
    </location>
</feature>
<comment type="subcellular location">
    <subcellularLocation>
        <location evidence="1">Cell membrane</location>
        <topology evidence="1">Multi-pass membrane protein</topology>
    </subcellularLocation>
</comment>
<dbReference type="NCBIfam" id="TIGR00374">
    <property type="entry name" value="flippase-like domain"/>
    <property type="match status" value="1"/>
</dbReference>
<keyword evidence="3 6" id="KW-0812">Transmembrane</keyword>
<keyword evidence="8" id="KW-1185">Reference proteome</keyword>
<reference evidence="7 8" key="1">
    <citation type="submission" date="2018-05" db="EMBL/GenBank/DDBJ databases">
        <title>Freshwater and sediment microbial communities from various areas in North America, analyzing microbe dynamics in response to fracking.</title>
        <authorList>
            <person name="Lamendella R."/>
        </authorList>
    </citation>
    <scope>NUCLEOTIDE SEQUENCE [LARGE SCALE GENOMIC DNA]</scope>
    <source>
        <strain evidence="7 8">125B1</strain>
    </source>
</reference>
<evidence type="ECO:0008006" key="9">
    <source>
        <dbReference type="Google" id="ProtNLM"/>
    </source>
</evidence>
<evidence type="ECO:0000256" key="5">
    <source>
        <dbReference type="ARBA" id="ARBA00023136"/>
    </source>
</evidence>
<evidence type="ECO:0000313" key="8">
    <source>
        <dbReference type="Proteomes" id="UP000246964"/>
    </source>
</evidence>
<dbReference type="EMBL" id="QGTT01000011">
    <property type="protein sequence ID" value="PWW11361.1"/>
    <property type="molecule type" value="Genomic_DNA"/>
</dbReference>
<evidence type="ECO:0000256" key="1">
    <source>
        <dbReference type="ARBA" id="ARBA00004651"/>
    </source>
</evidence>
<dbReference type="RefSeq" id="WP_110076270.1">
    <property type="nucleotide sequence ID" value="NZ_QGTT01000011.1"/>
</dbReference>
<comment type="caution">
    <text evidence="7">The sequence shown here is derived from an EMBL/GenBank/DDBJ whole genome shotgun (WGS) entry which is preliminary data.</text>
</comment>
<evidence type="ECO:0000256" key="4">
    <source>
        <dbReference type="ARBA" id="ARBA00022989"/>
    </source>
</evidence>
<feature type="transmembrane region" description="Helical" evidence="6">
    <location>
        <begin position="170"/>
        <end position="191"/>
    </location>
</feature>
<proteinExistence type="predicted"/>
<evidence type="ECO:0000256" key="6">
    <source>
        <dbReference type="SAM" id="Phobius"/>
    </source>
</evidence>
<dbReference type="PANTHER" id="PTHR37693:SF1">
    <property type="entry name" value="INTEGRAL MEMBRANE PROTEIN"/>
    <property type="match status" value="1"/>
</dbReference>
<dbReference type="Proteomes" id="UP000246964">
    <property type="component" value="Unassembled WGS sequence"/>
</dbReference>
<dbReference type="Pfam" id="PF03706">
    <property type="entry name" value="LPG_synthase_TM"/>
    <property type="match status" value="1"/>
</dbReference>
<feature type="transmembrane region" description="Helical" evidence="6">
    <location>
        <begin position="20"/>
        <end position="40"/>
    </location>
</feature>
<feature type="transmembrane region" description="Helical" evidence="6">
    <location>
        <begin position="333"/>
        <end position="352"/>
    </location>
</feature>
<gene>
    <name evidence="7" type="ORF">DET45_11130</name>
</gene>
<keyword evidence="4 6" id="KW-1133">Transmembrane helix</keyword>
<evidence type="ECO:0000256" key="2">
    <source>
        <dbReference type="ARBA" id="ARBA00022475"/>
    </source>
</evidence>
<evidence type="ECO:0000256" key="3">
    <source>
        <dbReference type="ARBA" id="ARBA00022692"/>
    </source>
</evidence>
<organism evidence="7 8">
    <name type="scientific">Pseudidiomarina maritima</name>
    <dbReference type="NCBI Taxonomy" id="519453"/>
    <lineage>
        <taxon>Bacteria</taxon>
        <taxon>Pseudomonadati</taxon>
        <taxon>Pseudomonadota</taxon>
        <taxon>Gammaproteobacteria</taxon>
        <taxon>Alteromonadales</taxon>
        <taxon>Idiomarinaceae</taxon>
        <taxon>Pseudidiomarina</taxon>
    </lineage>
</organism>
<evidence type="ECO:0000313" key="7">
    <source>
        <dbReference type="EMBL" id="PWW11361.1"/>
    </source>
</evidence>
<feature type="transmembrane region" description="Helical" evidence="6">
    <location>
        <begin position="278"/>
        <end position="295"/>
    </location>
</feature>
<feature type="transmembrane region" description="Helical" evidence="6">
    <location>
        <begin position="248"/>
        <end position="272"/>
    </location>
</feature>
<sequence>MVDVVKNGKHFFIKDKKSWMKLVGFSTLFVLLSFFVPFSLYREVDSSFNSELLKIFTLEFFLACFALLLVYYTSDAMRLWFTLRAIGCSQALKSIFPLVFINFLFSNITPMATGGGVAQVWFLHRRGVRLGAATAATSIRTLLASFLIFIPTPFLFLIKPQLSSDFLHDGWGIFLSVFALGYVLLSAIVLLKIRWVIHTFKVILNQIYRVGLISHTTCQRLIWQVTRELFRFSHCINRFLTGNLRDKLMAIGSTVLFLVSLFSFPALLLWGLGYQIDYASVLALMLINTFVMYFAPTPGASGIAEGVFAIFFGAIIQAPDLVFLIIAWRFLTIHLGLFIGIFFTIFELLSGAKNG</sequence>
<keyword evidence="2" id="KW-1003">Cell membrane</keyword>
<feature type="transmembrane region" description="Helical" evidence="6">
    <location>
        <begin position="307"/>
        <end position="327"/>
    </location>
</feature>
<dbReference type="InterPro" id="IPR022791">
    <property type="entry name" value="L-PG_synthase/AglD"/>
</dbReference>
<feature type="transmembrane region" description="Helical" evidence="6">
    <location>
        <begin position="94"/>
        <end position="123"/>
    </location>
</feature>